<sequence>MQFTFAFPPWLRAAVVTMACLVGTGTASADQDITIGNPSFENPLWNPTSAPDEEFYGSAAKWKPLLDSQGEEVGVTGTAHLSSTYLDPLVVGQEVGFAGDNGFTTPFQTGASSMYQVLSDLVSPGANYRLTLAVGTQPLTNVDSHYSVELWAGTSLLKEIHGTIAGGTGFQQVTLDTVGAGAGKLKIVLSETNGGQTLFDNVRLSIVPEPSTLAMSGTALLFGLGYARRRVRKMATAL</sequence>
<dbReference type="RefSeq" id="WP_406696190.1">
    <property type="nucleotide sequence ID" value="NZ_CP155447.1"/>
</dbReference>
<dbReference type="EMBL" id="CP155447">
    <property type="protein sequence ID" value="XBH03456.1"/>
    <property type="molecule type" value="Genomic_DNA"/>
</dbReference>
<name>A0AAU7CE05_9BACT</name>
<evidence type="ECO:0000313" key="3">
    <source>
        <dbReference type="EMBL" id="XBH03456.1"/>
    </source>
</evidence>
<dbReference type="Pfam" id="PF07589">
    <property type="entry name" value="PEP-CTERM"/>
    <property type="match status" value="1"/>
</dbReference>
<protein>
    <submittedName>
        <fullName evidence="3">PEP-CTERM sorting domain-containing protein</fullName>
    </submittedName>
</protein>
<evidence type="ECO:0000259" key="2">
    <source>
        <dbReference type="Pfam" id="PF07589"/>
    </source>
</evidence>
<proteinExistence type="predicted"/>
<dbReference type="InterPro" id="IPR054720">
    <property type="entry name" value="HpiC1"/>
</dbReference>
<reference evidence="3" key="1">
    <citation type="submission" date="2024-05" db="EMBL/GenBank/DDBJ databases">
        <title>Planctomycetes of the genus Singulisphaera possess chitinolytic capabilities.</title>
        <authorList>
            <person name="Ivanova A."/>
        </authorList>
    </citation>
    <scope>NUCLEOTIDE SEQUENCE</scope>
    <source>
        <strain evidence="3">Ch08T</strain>
    </source>
</reference>
<gene>
    <name evidence="3" type="ORF">V5E97_34900</name>
</gene>
<dbReference type="InterPro" id="IPR013424">
    <property type="entry name" value="Ice-binding_C"/>
</dbReference>
<dbReference type="AlphaFoldDB" id="A0AAU7CE05"/>
<dbReference type="Gene3D" id="2.60.120.260">
    <property type="entry name" value="Galactose-binding domain-like"/>
    <property type="match status" value="1"/>
</dbReference>
<accession>A0AAU7CE05</accession>
<feature type="signal peptide" evidence="1">
    <location>
        <begin position="1"/>
        <end position="29"/>
    </location>
</feature>
<dbReference type="Pfam" id="PF22825">
    <property type="entry name" value="HpiC1-like"/>
    <property type="match status" value="1"/>
</dbReference>
<evidence type="ECO:0000256" key="1">
    <source>
        <dbReference type="SAM" id="SignalP"/>
    </source>
</evidence>
<organism evidence="3">
    <name type="scientific">Singulisphaera sp. Ch08</name>
    <dbReference type="NCBI Taxonomy" id="3120278"/>
    <lineage>
        <taxon>Bacteria</taxon>
        <taxon>Pseudomonadati</taxon>
        <taxon>Planctomycetota</taxon>
        <taxon>Planctomycetia</taxon>
        <taxon>Isosphaerales</taxon>
        <taxon>Isosphaeraceae</taxon>
        <taxon>Singulisphaera</taxon>
    </lineage>
</organism>
<feature type="chain" id="PRO_5043447903" evidence="1">
    <location>
        <begin position="30"/>
        <end position="238"/>
    </location>
</feature>
<feature type="domain" description="Ice-binding protein C-terminal" evidence="2">
    <location>
        <begin position="207"/>
        <end position="229"/>
    </location>
</feature>
<keyword evidence="1" id="KW-0732">Signal</keyword>
<dbReference type="NCBIfam" id="TIGR02595">
    <property type="entry name" value="PEP_CTERM"/>
    <property type="match status" value="1"/>
</dbReference>